<dbReference type="Proteomes" id="UP000287651">
    <property type="component" value="Unassembled WGS sequence"/>
</dbReference>
<protein>
    <submittedName>
        <fullName evidence="2">Uncharacterized protein</fullName>
    </submittedName>
</protein>
<name>A0A426XVA7_ENSVE</name>
<evidence type="ECO:0000313" key="3">
    <source>
        <dbReference type="Proteomes" id="UP000287651"/>
    </source>
</evidence>
<feature type="compositionally biased region" description="Polar residues" evidence="1">
    <location>
        <begin position="9"/>
        <end position="21"/>
    </location>
</feature>
<comment type="caution">
    <text evidence="2">The sequence shown here is derived from an EMBL/GenBank/DDBJ whole genome shotgun (WGS) entry which is preliminary data.</text>
</comment>
<organism evidence="2 3">
    <name type="scientific">Ensete ventricosum</name>
    <name type="common">Abyssinian banana</name>
    <name type="synonym">Musa ensete</name>
    <dbReference type="NCBI Taxonomy" id="4639"/>
    <lineage>
        <taxon>Eukaryota</taxon>
        <taxon>Viridiplantae</taxon>
        <taxon>Streptophyta</taxon>
        <taxon>Embryophyta</taxon>
        <taxon>Tracheophyta</taxon>
        <taxon>Spermatophyta</taxon>
        <taxon>Magnoliopsida</taxon>
        <taxon>Liliopsida</taxon>
        <taxon>Zingiberales</taxon>
        <taxon>Musaceae</taxon>
        <taxon>Ensete</taxon>
    </lineage>
</organism>
<gene>
    <name evidence="2" type="ORF">B296_00056437</name>
</gene>
<sequence length="152" mass="16874">MKRALVGQAPQSERSLSQTSPIDEANATYEPEPLAKKTKVLVNKETPVVVVLRKVALLTDKTISRLKSVHDLCRVWAQMQDESFAQLLCRGLLCTPLVKEVYTTPSEALLDNAPKNIITLEIEDDPYATLSKDDNVPMEVEVPFDNNDPPTA</sequence>
<dbReference type="EMBL" id="AMZH03017170">
    <property type="protein sequence ID" value="RRT43412.1"/>
    <property type="molecule type" value="Genomic_DNA"/>
</dbReference>
<evidence type="ECO:0000256" key="1">
    <source>
        <dbReference type="SAM" id="MobiDB-lite"/>
    </source>
</evidence>
<accession>A0A426XVA7</accession>
<feature type="region of interest" description="Disordered" evidence="1">
    <location>
        <begin position="1"/>
        <end position="29"/>
    </location>
</feature>
<evidence type="ECO:0000313" key="2">
    <source>
        <dbReference type="EMBL" id="RRT43412.1"/>
    </source>
</evidence>
<proteinExistence type="predicted"/>
<reference evidence="2 3" key="1">
    <citation type="journal article" date="2014" name="Agronomy (Basel)">
        <title>A Draft Genome Sequence for Ensete ventricosum, the Drought-Tolerant Tree Against Hunger.</title>
        <authorList>
            <person name="Harrison J."/>
            <person name="Moore K.A."/>
            <person name="Paszkiewicz K."/>
            <person name="Jones T."/>
            <person name="Grant M."/>
            <person name="Ambacheew D."/>
            <person name="Muzemil S."/>
            <person name="Studholme D.J."/>
        </authorList>
    </citation>
    <scope>NUCLEOTIDE SEQUENCE [LARGE SCALE GENOMIC DNA]</scope>
</reference>
<dbReference type="AlphaFoldDB" id="A0A426XVA7"/>